<dbReference type="EMBL" id="AP027080">
    <property type="protein sequence ID" value="BDU71534.1"/>
    <property type="molecule type" value="Genomic_DNA"/>
</dbReference>
<keyword evidence="1" id="KW-0732">Signal</keyword>
<sequence>MTRALAIFAALALIAVPTFAQSRAGSPTDPAGLATSH</sequence>
<name>A0AA48GKQ3_9BACT</name>
<protein>
    <submittedName>
        <fullName evidence="2">Uncharacterized protein</fullName>
    </submittedName>
</protein>
<accession>A0AA48GKQ3</accession>
<keyword evidence="3" id="KW-1185">Reference proteome</keyword>
<proteinExistence type="predicted"/>
<evidence type="ECO:0000313" key="3">
    <source>
        <dbReference type="Proteomes" id="UP001238179"/>
    </source>
</evidence>
<evidence type="ECO:0000313" key="2">
    <source>
        <dbReference type="EMBL" id="BDU71534.1"/>
    </source>
</evidence>
<feature type="signal peptide" evidence="1">
    <location>
        <begin position="1"/>
        <end position="20"/>
    </location>
</feature>
<dbReference type="Proteomes" id="UP001238179">
    <property type="component" value="Chromosome"/>
</dbReference>
<feature type="chain" id="PRO_5041229123" evidence="1">
    <location>
        <begin position="21"/>
        <end position="37"/>
    </location>
</feature>
<dbReference type="AlphaFoldDB" id="A0AA48GKQ3"/>
<gene>
    <name evidence="2" type="ORF">METEAL_07080</name>
</gene>
<dbReference type="KEGG" id="msil:METEAL_07080"/>
<reference evidence="3" key="1">
    <citation type="journal article" date="2023" name="Int. J. Syst. Evol. Microbiol.">
        <title>Mesoterricola silvestris gen. nov., sp. nov., Mesoterricola sediminis sp. nov., Geothrix oryzae sp. nov., Geothrix edaphica sp. nov., Geothrix rubra sp. nov., and Geothrix limicola sp. nov., six novel members of Acidobacteriota isolated from soils.</title>
        <authorList>
            <person name="Itoh H."/>
            <person name="Sugisawa Y."/>
            <person name="Mise K."/>
            <person name="Xu Z."/>
            <person name="Kuniyasu M."/>
            <person name="Ushijima N."/>
            <person name="Kawano K."/>
            <person name="Kobayashi E."/>
            <person name="Shiratori Y."/>
            <person name="Masuda Y."/>
            <person name="Senoo K."/>
        </authorList>
    </citation>
    <scope>NUCLEOTIDE SEQUENCE [LARGE SCALE GENOMIC DNA]</scope>
    <source>
        <strain evidence="3">W79</strain>
    </source>
</reference>
<evidence type="ECO:0000256" key="1">
    <source>
        <dbReference type="SAM" id="SignalP"/>
    </source>
</evidence>
<organism evidence="2 3">
    <name type="scientific">Mesoterricola silvestris</name>
    <dbReference type="NCBI Taxonomy" id="2927979"/>
    <lineage>
        <taxon>Bacteria</taxon>
        <taxon>Pseudomonadati</taxon>
        <taxon>Acidobacteriota</taxon>
        <taxon>Holophagae</taxon>
        <taxon>Holophagales</taxon>
        <taxon>Holophagaceae</taxon>
        <taxon>Mesoterricola</taxon>
    </lineage>
</organism>